<name>A0A328ARD6_9CAUL</name>
<dbReference type="InterPro" id="IPR032710">
    <property type="entry name" value="NTF2-like_dom_sf"/>
</dbReference>
<dbReference type="Pfam" id="PF12680">
    <property type="entry name" value="SnoaL_2"/>
    <property type="match status" value="1"/>
</dbReference>
<dbReference type="RefSeq" id="WP_111529256.1">
    <property type="nucleotide sequence ID" value="NZ_JBHRSG010000003.1"/>
</dbReference>
<proteinExistence type="predicted"/>
<evidence type="ECO:0000313" key="2">
    <source>
        <dbReference type="EMBL" id="RAK55508.1"/>
    </source>
</evidence>
<dbReference type="Gene3D" id="3.10.450.50">
    <property type="match status" value="1"/>
</dbReference>
<organism evidence="2 3">
    <name type="scientific">Phenylobacterium soli</name>
    <dbReference type="NCBI Taxonomy" id="2170551"/>
    <lineage>
        <taxon>Bacteria</taxon>
        <taxon>Pseudomonadati</taxon>
        <taxon>Pseudomonadota</taxon>
        <taxon>Alphaproteobacteria</taxon>
        <taxon>Caulobacterales</taxon>
        <taxon>Caulobacteraceae</taxon>
        <taxon>Phenylobacterium</taxon>
    </lineage>
</organism>
<gene>
    <name evidence="2" type="ORF">DJ017_13785</name>
</gene>
<evidence type="ECO:0000313" key="3">
    <source>
        <dbReference type="Proteomes" id="UP000249254"/>
    </source>
</evidence>
<dbReference type="SUPFAM" id="SSF54427">
    <property type="entry name" value="NTF2-like"/>
    <property type="match status" value="1"/>
</dbReference>
<dbReference type="InterPro" id="IPR037401">
    <property type="entry name" value="SnoaL-like"/>
</dbReference>
<dbReference type="EMBL" id="QFYQ01000001">
    <property type="protein sequence ID" value="RAK55508.1"/>
    <property type="molecule type" value="Genomic_DNA"/>
</dbReference>
<dbReference type="OrthoDB" id="9803684at2"/>
<keyword evidence="3" id="KW-1185">Reference proteome</keyword>
<comment type="caution">
    <text evidence="2">The sequence shown here is derived from an EMBL/GenBank/DDBJ whole genome shotgun (WGS) entry which is preliminary data.</text>
</comment>
<dbReference type="Proteomes" id="UP000249254">
    <property type="component" value="Unassembled WGS sequence"/>
</dbReference>
<evidence type="ECO:0000259" key="1">
    <source>
        <dbReference type="Pfam" id="PF12680"/>
    </source>
</evidence>
<dbReference type="AlphaFoldDB" id="A0A328ARD6"/>
<reference evidence="3" key="1">
    <citation type="submission" date="2018-05" db="EMBL/GenBank/DDBJ databases">
        <authorList>
            <person name="Li X."/>
        </authorList>
    </citation>
    <scope>NUCLEOTIDE SEQUENCE [LARGE SCALE GENOMIC DNA]</scope>
    <source>
        <strain evidence="3">LX32</strain>
    </source>
</reference>
<dbReference type="PANTHER" id="PTHR34003:SF2">
    <property type="entry name" value="SNOAL-LIKE DOMAIN-CONTAINING PROTEIN"/>
    <property type="match status" value="1"/>
</dbReference>
<dbReference type="PANTHER" id="PTHR34003">
    <property type="entry name" value="BLL2395 PROTEIN"/>
    <property type="match status" value="1"/>
</dbReference>
<protein>
    <submittedName>
        <fullName evidence="2">Nuclear transport factor 2 family protein</fullName>
    </submittedName>
</protein>
<sequence>MPSRETVAAFVADVLSEDHVGAIERWYADDASMQENQEPPRVGKETLMAGERQMLARVESVTTEVIGQPLVEGDEVAIRWRFEFTLKDGSTMVMEEVAWQIWRGDQILRETFFYDPAQRSRRG</sequence>
<accession>A0A328ARD6</accession>
<feature type="domain" description="SnoaL-like" evidence="1">
    <location>
        <begin position="7"/>
        <end position="108"/>
    </location>
</feature>